<organism evidence="1 2">
    <name type="scientific">Candidatus Amunia macphersoniae</name>
    <dbReference type="NCBI Taxonomy" id="3127014"/>
    <lineage>
        <taxon>Bacteria</taxon>
        <taxon>Bacillati</taxon>
        <taxon>Candidatus Dormiibacterota</taxon>
        <taxon>Candidatus Dormibacteria</taxon>
        <taxon>Candidatus Aeolococcales</taxon>
        <taxon>Candidatus Aeolococcaceae</taxon>
        <taxon>Candidatus Amunia</taxon>
    </lineage>
</organism>
<protein>
    <submittedName>
        <fullName evidence="1">Uncharacterized protein</fullName>
    </submittedName>
</protein>
<evidence type="ECO:0000313" key="1">
    <source>
        <dbReference type="EMBL" id="MBJ7610457.1"/>
    </source>
</evidence>
<name>A0A934KSR5_9BACT</name>
<accession>A0A934KSR5</accession>
<dbReference type="AlphaFoldDB" id="A0A934KSR5"/>
<proteinExistence type="predicted"/>
<comment type="caution">
    <text evidence="1">The sequence shown here is derived from an EMBL/GenBank/DDBJ whole genome shotgun (WGS) entry which is preliminary data.</text>
</comment>
<reference evidence="1 2" key="1">
    <citation type="submission" date="2020-10" db="EMBL/GenBank/DDBJ databases">
        <title>Ca. Dormibacterota MAGs.</title>
        <authorList>
            <person name="Montgomery K."/>
        </authorList>
    </citation>
    <scope>NUCLEOTIDE SEQUENCE [LARGE SCALE GENOMIC DNA]</scope>
    <source>
        <strain evidence="1">Mitchell_Peninsula_5</strain>
    </source>
</reference>
<dbReference type="Proteomes" id="UP000614410">
    <property type="component" value="Unassembled WGS sequence"/>
</dbReference>
<sequence length="57" mass="6530">MMMRGDQLYELDQIREQESMLEAAMRRAGSRRTRARALGLITAAGRRLRRRGGVGRP</sequence>
<dbReference type="EMBL" id="JAEKNN010000062">
    <property type="protein sequence ID" value="MBJ7610457.1"/>
    <property type="molecule type" value="Genomic_DNA"/>
</dbReference>
<evidence type="ECO:0000313" key="2">
    <source>
        <dbReference type="Proteomes" id="UP000614410"/>
    </source>
</evidence>
<gene>
    <name evidence="1" type="ORF">JF887_13645</name>
</gene>